<evidence type="ECO:0000256" key="11">
    <source>
        <dbReference type="PIRSR" id="PIRSR605150-2"/>
    </source>
</evidence>
<name>A0A4Y7K1T0_PAPSO</name>
<evidence type="ECO:0000256" key="5">
    <source>
        <dbReference type="ARBA" id="ARBA00022989"/>
    </source>
</evidence>
<dbReference type="GO" id="GO:0030244">
    <property type="term" value="P:cellulose biosynthetic process"/>
    <property type="evidence" value="ECO:0007669"/>
    <property type="project" value="InterPro"/>
</dbReference>
<evidence type="ECO:0000256" key="4">
    <source>
        <dbReference type="ARBA" id="ARBA00022692"/>
    </source>
</evidence>
<keyword evidence="3" id="KW-0808">Transferase</keyword>
<dbReference type="AlphaFoldDB" id="A0A4Y7K1T0"/>
<evidence type="ECO:0000256" key="1">
    <source>
        <dbReference type="ARBA" id="ARBA00004127"/>
    </source>
</evidence>
<feature type="binding site" evidence="11">
    <location>
        <position position="49"/>
    </location>
    <ligand>
        <name>UDP-alpha-D-glucose</name>
        <dbReference type="ChEBI" id="CHEBI:58885"/>
    </ligand>
</feature>
<evidence type="ECO:0000256" key="6">
    <source>
        <dbReference type="ARBA" id="ARBA00023136"/>
    </source>
</evidence>
<sequence>MVHYLLAFHSSCSLEPRNRNAFRHRLSLRYEEKLPGVDIFVCTADPTIEPPIMVINTVLSVMAFNYPSENLSVYLSDDGGSELTFYALIEASHFAKFWIPFCKKIKVESRSPMACLSNPPTAALNSQEWSHIKLFQFTVSRYYTRKWSNELKLQPSWEGFLKKCRLSTKDFQNGLPLLLSDHQTILQILIDSRDPHAVDIEGCKLPTLVYLAREKNQQHHHNFKAGALNALIRVSSEISNGQIILTVDCDMYSNDSESIRDALCFFMDEEKGHEIAYVQYPQMFRNISTHDIYSNSLCVIYNVELRGMDGSGGPLYIGTGCFHRRETLMGRKYSKGNPLRIDTSVRKLCEGSVEELENKSKALASCTYEENTEWGNEMGLKYNCAVEDVLTGLSIKCRGWKSVYLNPERPGFLGVAPSTLGEALIQHERWAEGHLQILLSKYNTFLYGHRKIS</sequence>
<evidence type="ECO:0000256" key="12">
    <source>
        <dbReference type="PIRSR" id="PIRSR605150-3"/>
    </source>
</evidence>
<dbReference type="PANTHER" id="PTHR13301">
    <property type="entry name" value="X-BOX TRANSCRIPTION FACTOR-RELATED"/>
    <property type="match status" value="1"/>
</dbReference>
<organism evidence="13 14">
    <name type="scientific">Papaver somniferum</name>
    <name type="common">Opium poppy</name>
    <dbReference type="NCBI Taxonomy" id="3469"/>
    <lineage>
        <taxon>Eukaryota</taxon>
        <taxon>Viridiplantae</taxon>
        <taxon>Streptophyta</taxon>
        <taxon>Embryophyta</taxon>
        <taxon>Tracheophyta</taxon>
        <taxon>Spermatophyta</taxon>
        <taxon>Magnoliopsida</taxon>
        <taxon>Ranunculales</taxon>
        <taxon>Papaveraceae</taxon>
        <taxon>Papaveroideae</taxon>
        <taxon>Papaver</taxon>
    </lineage>
</organism>
<evidence type="ECO:0000313" key="13">
    <source>
        <dbReference type="EMBL" id="RZC65898.1"/>
    </source>
</evidence>
<dbReference type="GO" id="GO:0016760">
    <property type="term" value="F:cellulose synthase (UDP-forming) activity"/>
    <property type="evidence" value="ECO:0007669"/>
    <property type="project" value="InterPro"/>
</dbReference>
<evidence type="ECO:0000256" key="7">
    <source>
        <dbReference type="ARBA" id="ARBA00023316"/>
    </source>
</evidence>
<dbReference type="Pfam" id="PF03552">
    <property type="entry name" value="Cellulose_synt"/>
    <property type="match status" value="2"/>
</dbReference>
<feature type="binding site" evidence="11">
    <location>
        <position position="78"/>
    </location>
    <ligand>
        <name>UDP-alpha-D-glucose</name>
        <dbReference type="ChEBI" id="CHEBI:58885"/>
    </ligand>
</feature>
<feature type="binding site" evidence="12">
    <location>
        <position position="224"/>
    </location>
    <ligand>
        <name>Mn(2+)</name>
        <dbReference type="ChEBI" id="CHEBI:29035"/>
    </ligand>
</feature>
<dbReference type="EMBL" id="CM010720">
    <property type="protein sequence ID" value="RZC65898.1"/>
    <property type="molecule type" value="Genomic_DNA"/>
</dbReference>
<evidence type="ECO:0000256" key="8">
    <source>
        <dbReference type="ARBA" id="ARBA00037405"/>
    </source>
</evidence>
<comment type="subcellular location">
    <subcellularLocation>
        <location evidence="1">Endomembrane system</location>
        <topology evidence="1">Multi-pass membrane protein</topology>
    </subcellularLocation>
</comment>
<dbReference type="OMA" id="FRNISTH"/>
<dbReference type="GO" id="GO:0012505">
    <property type="term" value="C:endomembrane system"/>
    <property type="evidence" value="ECO:0007669"/>
    <property type="project" value="UniProtKB-SubCell"/>
</dbReference>
<accession>A0A4Y7K1T0</accession>
<dbReference type="FunFam" id="3.90.550.10:FF:000112">
    <property type="entry name" value="Cellulose synthase-like protein E1"/>
    <property type="match status" value="1"/>
</dbReference>
<evidence type="ECO:0000256" key="3">
    <source>
        <dbReference type="ARBA" id="ARBA00022679"/>
    </source>
</evidence>
<dbReference type="InterPro" id="IPR005150">
    <property type="entry name" value="Cellulose_synth"/>
</dbReference>
<keyword evidence="4" id="KW-0812">Transmembrane</keyword>
<keyword evidence="5" id="KW-1133">Transmembrane helix</keyword>
<evidence type="ECO:0000313" key="14">
    <source>
        <dbReference type="Proteomes" id="UP000316621"/>
    </source>
</evidence>
<dbReference type="Proteomes" id="UP000316621">
    <property type="component" value="Chromosome 6"/>
</dbReference>
<reference evidence="13 14" key="1">
    <citation type="journal article" date="2018" name="Science">
        <title>The opium poppy genome and morphinan production.</title>
        <authorList>
            <person name="Guo L."/>
            <person name="Winzer T."/>
            <person name="Yang X."/>
            <person name="Li Y."/>
            <person name="Ning Z."/>
            <person name="He Z."/>
            <person name="Teodor R."/>
            <person name="Lu Y."/>
            <person name="Bowser T.A."/>
            <person name="Graham I.A."/>
            <person name="Ye K."/>
        </authorList>
    </citation>
    <scope>NUCLEOTIDE SEQUENCE [LARGE SCALE GENOMIC DNA]</scope>
    <source>
        <strain evidence="14">cv. HN1</strain>
        <tissue evidence="13">Leaves</tissue>
    </source>
</reference>
<evidence type="ECO:0000256" key="10">
    <source>
        <dbReference type="PIRSR" id="PIRSR605150-1"/>
    </source>
</evidence>
<keyword evidence="6" id="KW-0472">Membrane</keyword>
<evidence type="ECO:0000256" key="2">
    <source>
        <dbReference type="ARBA" id="ARBA00022676"/>
    </source>
</evidence>
<dbReference type="Gene3D" id="3.90.550.10">
    <property type="entry name" value="Spore Coat Polysaccharide Biosynthesis Protein SpsA, Chain A"/>
    <property type="match status" value="2"/>
</dbReference>
<comment type="function">
    <text evidence="8">Thought to be a Golgi-localized beta-glycan synthase that polymerize the backbones of noncellulosic polysaccharides (hemicelluloses) of plant cell wall.</text>
</comment>
<feature type="active site" evidence="10">
    <location>
        <position position="78"/>
    </location>
</feature>
<feature type="binding site" evidence="12">
    <location>
        <position position="248"/>
    </location>
    <ligand>
        <name>Mn(2+)</name>
        <dbReference type="ChEBI" id="CHEBI:29035"/>
    </ligand>
</feature>
<protein>
    <recommendedName>
        <fullName evidence="15">Cellulose synthase-like protein E6</fullName>
    </recommendedName>
</protein>
<dbReference type="SUPFAM" id="SSF53448">
    <property type="entry name" value="Nucleotide-diphospho-sugar transferases"/>
    <property type="match status" value="1"/>
</dbReference>
<feature type="active site" evidence="10">
    <location>
        <position position="388"/>
    </location>
</feature>
<evidence type="ECO:0008006" key="15">
    <source>
        <dbReference type="Google" id="ProtNLM"/>
    </source>
</evidence>
<dbReference type="GO" id="GO:0016020">
    <property type="term" value="C:membrane"/>
    <property type="evidence" value="ECO:0007669"/>
    <property type="project" value="InterPro"/>
</dbReference>
<proteinExistence type="inferred from homology"/>
<evidence type="ECO:0000256" key="9">
    <source>
        <dbReference type="ARBA" id="ARBA00060766"/>
    </source>
</evidence>
<keyword evidence="14" id="KW-1185">Reference proteome</keyword>
<gene>
    <name evidence="13" type="ORF">C5167_009593</name>
</gene>
<comment type="similarity">
    <text evidence="9">Belongs to the glycosyltransferase 2 family. Plant cellulose synthase-like E subfamily.</text>
</comment>
<dbReference type="STRING" id="3469.A0A4Y7K1T0"/>
<dbReference type="Gramene" id="RZC65898">
    <property type="protein sequence ID" value="RZC65898"/>
    <property type="gene ID" value="C5167_009593"/>
</dbReference>
<keyword evidence="2" id="KW-0328">Glycosyltransferase</keyword>
<dbReference type="GO" id="GO:0071555">
    <property type="term" value="P:cell wall organization"/>
    <property type="evidence" value="ECO:0007669"/>
    <property type="project" value="UniProtKB-KW"/>
</dbReference>
<keyword evidence="7" id="KW-0961">Cell wall biogenesis/degradation</keyword>
<dbReference type="InterPro" id="IPR029044">
    <property type="entry name" value="Nucleotide-diphossugar_trans"/>
</dbReference>